<accession>A0A4S4MQW9</accession>
<protein>
    <recommendedName>
        <fullName evidence="3">Protein kinase domain-containing protein</fullName>
    </recommendedName>
</protein>
<dbReference type="Gene3D" id="1.10.510.10">
    <property type="entry name" value="Transferase(Phosphotransferase) domain 1"/>
    <property type="match status" value="1"/>
</dbReference>
<dbReference type="OrthoDB" id="2751906at2759"/>
<dbReference type="InterPro" id="IPR011009">
    <property type="entry name" value="Kinase-like_dom_sf"/>
</dbReference>
<evidence type="ECO:0000313" key="1">
    <source>
        <dbReference type="EMBL" id="THH28115.1"/>
    </source>
</evidence>
<evidence type="ECO:0000313" key="2">
    <source>
        <dbReference type="Proteomes" id="UP000308730"/>
    </source>
</evidence>
<dbReference type="EMBL" id="SGPM01000201">
    <property type="protein sequence ID" value="THH28115.1"/>
    <property type="molecule type" value="Genomic_DNA"/>
</dbReference>
<dbReference type="SUPFAM" id="SSF56112">
    <property type="entry name" value="Protein kinase-like (PK-like)"/>
    <property type="match status" value="1"/>
</dbReference>
<keyword evidence="2" id="KW-1185">Reference proteome</keyword>
<comment type="caution">
    <text evidence="1">The sequence shown here is derived from an EMBL/GenBank/DDBJ whole genome shotgun (WGS) entry which is preliminary data.</text>
</comment>
<gene>
    <name evidence="1" type="ORF">EUX98_g6064</name>
</gene>
<dbReference type="Proteomes" id="UP000308730">
    <property type="component" value="Unassembled WGS sequence"/>
</dbReference>
<sequence>MSKVTAPKGYTLRFTKTVPNVPHIASRLKGFPERCKMGPGEEYEVLLLPQEIRVVDILYRSEQTVVFLGKCQNNKEVALKFTTTHDILVESGAHDALAAIQGPVLPKMYGVLHGQDGEGRKMLCLVLERFGKQLETRFRDLEKNEKAKILNKLAEAHRTGLHHLDFVERNVLVKRDDYRICDLGHVQPHNPRCKWTYDFVEHVEDDDVEEGQRSIRCKGMRAWAEEMRFWDHGKLLLCQVVWVPKSDKLPS</sequence>
<dbReference type="AlphaFoldDB" id="A0A4S4MQW9"/>
<proteinExistence type="predicted"/>
<evidence type="ECO:0008006" key="3">
    <source>
        <dbReference type="Google" id="ProtNLM"/>
    </source>
</evidence>
<organism evidence="1 2">
    <name type="scientific">Antrodiella citrinella</name>
    <dbReference type="NCBI Taxonomy" id="2447956"/>
    <lineage>
        <taxon>Eukaryota</taxon>
        <taxon>Fungi</taxon>
        <taxon>Dikarya</taxon>
        <taxon>Basidiomycota</taxon>
        <taxon>Agaricomycotina</taxon>
        <taxon>Agaricomycetes</taxon>
        <taxon>Polyporales</taxon>
        <taxon>Steccherinaceae</taxon>
        <taxon>Antrodiella</taxon>
    </lineage>
</organism>
<reference evidence="1 2" key="1">
    <citation type="submission" date="2019-02" db="EMBL/GenBank/DDBJ databases">
        <title>Genome sequencing of the rare red list fungi Antrodiella citrinella (Flaviporus citrinellus).</title>
        <authorList>
            <person name="Buettner E."/>
            <person name="Kellner H."/>
        </authorList>
    </citation>
    <scope>NUCLEOTIDE SEQUENCE [LARGE SCALE GENOMIC DNA]</scope>
    <source>
        <strain evidence="1 2">DSM 108506</strain>
    </source>
</reference>
<name>A0A4S4MQW9_9APHY</name>